<dbReference type="SUPFAM" id="SSF53756">
    <property type="entry name" value="UDP-Glycosyltransferase/glycogen phosphorylase"/>
    <property type="match status" value="1"/>
</dbReference>
<name>A0A413YUU6_9FIRM</name>
<gene>
    <name evidence="2" type="ORF">DW856_18365</name>
</gene>
<dbReference type="EMBL" id="QSHO01000025">
    <property type="protein sequence ID" value="RHC12817.1"/>
    <property type="molecule type" value="Genomic_DNA"/>
</dbReference>
<proteinExistence type="predicted"/>
<dbReference type="Proteomes" id="UP000283513">
    <property type="component" value="Unassembled WGS sequence"/>
</dbReference>
<evidence type="ECO:0000313" key="3">
    <source>
        <dbReference type="Proteomes" id="UP000283513"/>
    </source>
</evidence>
<dbReference type="InterPro" id="IPR001296">
    <property type="entry name" value="Glyco_trans_1"/>
</dbReference>
<dbReference type="Gene3D" id="3.40.50.2000">
    <property type="entry name" value="Glycogen Phosphorylase B"/>
    <property type="match status" value="1"/>
</dbReference>
<evidence type="ECO:0000259" key="1">
    <source>
        <dbReference type="Pfam" id="PF00534"/>
    </source>
</evidence>
<protein>
    <submittedName>
        <fullName evidence="2">Glycosyltransferase</fullName>
    </submittedName>
</protein>
<comment type="caution">
    <text evidence="2">The sequence shown here is derived from an EMBL/GenBank/DDBJ whole genome shotgun (WGS) entry which is preliminary data.</text>
</comment>
<accession>A0A413YUU6</accession>
<dbReference type="Pfam" id="PF00534">
    <property type="entry name" value="Glycos_transf_1"/>
    <property type="match status" value="1"/>
</dbReference>
<keyword evidence="2" id="KW-0808">Transferase</keyword>
<feature type="domain" description="Glycosyl transferase family 1" evidence="1">
    <location>
        <begin position="382"/>
        <end position="537"/>
    </location>
</feature>
<sequence length="561" mass="64589">MVSAVYLLLQKMEHLEQNQNITVNCCRKQKEFYEIPRSERMTCIHSLEEYRLISNEEYFARFGEIEAALEEIRIEWDKETPGQKQEEIKKLEEKVKGYPDWMKIHLLSFCMKAGNDKETARRLLDVVLNADYAQVGEYNKLSHYWQISTAIFENKQLESFEAEFRLARLYKELFQSFAAVLGAKGRKYIPAAERNKNLVFVFSSQVLGMLHAPTKTLLDRCYVLQKYMRKRVLIVNTAMQIPRKGAAPFFEMKDSVYNAEYLTKTELEYKGEHFAFLQCEDDMPNLDTIVSLAKLVVTQKPEFLLNIGGSDICADICGLFVPEITVSTVFSKLPFSCGEYQIVDKELTEEDVAILRELEVKKENVKRTLFTFSFKEQEHHFTKEQLGFREEQFVLLIVGWRLDEEISDEFLQMLDSVCRKDARIVAAFMGKYQNYEESIKKYPLLAANSRCLGAQEDALAVTECMDLYVNPKRNGGGSSVAEALYKGLPAVTLPVGDVSAAAGESFRVADYGEMAETILHFASDEDYYERMSRLAEERAEQLMDSKNSFCGVIDELEQDMN</sequence>
<organism evidence="2 3">
    <name type="scientific">Roseburia intestinalis</name>
    <dbReference type="NCBI Taxonomy" id="166486"/>
    <lineage>
        <taxon>Bacteria</taxon>
        <taxon>Bacillati</taxon>
        <taxon>Bacillota</taxon>
        <taxon>Clostridia</taxon>
        <taxon>Lachnospirales</taxon>
        <taxon>Lachnospiraceae</taxon>
        <taxon>Roseburia</taxon>
    </lineage>
</organism>
<reference evidence="2 3" key="1">
    <citation type="submission" date="2018-08" db="EMBL/GenBank/DDBJ databases">
        <title>A genome reference for cultivated species of the human gut microbiota.</title>
        <authorList>
            <person name="Zou Y."/>
            <person name="Xue W."/>
            <person name="Luo G."/>
        </authorList>
    </citation>
    <scope>NUCLEOTIDE SEQUENCE [LARGE SCALE GENOMIC DNA]</scope>
    <source>
        <strain evidence="2 3">AM37-1AC</strain>
    </source>
</reference>
<dbReference type="GO" id="GO:0016757">
    <property type="term" value="F:glycosyltransferase activity"/>
    <property type="evidence" value="ECO:0007669"/>
    <property type="project" value="InterPro"/>
</dbReference>
<evidence type="ECO:0000313" key="2">
    <source>
        <dbReference type="EMBL" id="RHC12817.1"/>
    </source>
</evidence>
<dbReference type="AlphaFoldDB" id="A0A413YUU6"/>